<evidence type="ECO:0000256" key="2">
    <source>
        <dbReference type="ARBA" id="ARBA00022670"/>
    </source>
</evidence>
<dbReference type="GO" id="GO:0003676">
    <property type="term" value="F:nucleic acid binding"/>
    <property type="evidence" value="ECO:0007669"/>
    <property type="project" value="InterPro"/>
</dbReference>
<feature type="region of interest" description="Disordered" evidence="4">
    <location>
        <begin position="1295"/>
        <end position="1399"/>
    </location>
</feature>
<organism evidence="6 7">
    <name type="scientific">Agrocybe pediades</name>
    <dbReference type="NCBI Taxonomy" id="84607"/>
    <lineage>
        <taxon>Eukaryota</taxon>
        <taxon>Fungi</taxon>
        <taxon>Dikarya</taxon>
        <taxon>Basidiomycota</taxon>
        <taxon>Agaricomycotina</taxon>
        <taxon>Agaricomycetes</taxon>
        <taxon>Agaricomycetidae</taxon>
        <taxon>Agaricales</taxon>
        <taxon>Agaricineae</taxon>
        <taxon>Strophariaceae</taxon>
        <taxon>Agrocybe</taxon>
    </lineage>
</organism>
<dbReference type="EMBL" id="JAACJL010000019">
    <property type="protein sequence ID" value="KAF4618076.1"/>
    <property type="molecule type" value="Genomic_DNA"/>
</dbReference>
<dbReference type="GO" id="GO:0006508">
    <property type="term" value="P:proteolysis"/>
    <property type="evidence" value="ECO:0007669"/>
    <property type="project" value="UniProtKB-KW"/>
</dbReference>
<dbReference type="SUPFAM" id="SSF54001">
    <property type="entry name" value="Cysteine proteinases"/>
    <property type="match status" value="1"/>
</dbReference>
<evidence type="ECO:0000313" key="6">
    <source>
        <dbReference type="EMBL" id="KAF4618076.1"/>
    </source>
</evidence>
<evidence type="ECO:0000256" key="4">
    <source>
        <dbReference type="SAM" id="MobiDB-lite"/>
    </source>
</evidence>
<comment type="caution">
    <text evidence="6">The sequence shown here is derived from an EMBL/GenBank/DDBJ whole genome shotgun (WGS) entry which is preliminary data.</text>
</comment>
<dbReference type="InterPro" id="IPR003653">
    <property type="entry name" value="Peptidase_C48_C"/>
</dbReference>
<dbReference type="Proteomes" id="UP000521872">
    <property type="component" value="Unassembled WGS sequence"/>
</dbReference>
<accession>A0A8H4QVP6</accession>
<comment type="similarity">
    <text evidence="1">Belongs to the peptidase C48 family.</text>
</comment>
<keyword evidence="3" id="KW-0378">Hydrolase</keyword>
<protein>
    <recommendedName>
        <fullName evidence="5">Ubiquitin-like protease family profile domain-containing protein</fullName>
    </recommendedName>
</protein>
<gene>
    <name evidence="6" type="ORF">D9613_012630</name>
</gene>
<dbReference type="InterPro" id="IPR038765">
    <property type="entry name" value="Papain-like_cys_pep_sf"/>
</dbReference>
<dbReference type="InterPro" id="IPR004875">
    <property type="entry name" value="DDE_SF_endonuclease_dom"/>
</dbReference>
<evidence type="ECO:0000256" key="1">
    <source>
        <dbReference type="ARBA" id="ARBA00005234"/>
    </source>
</evidence>
<feature type="compositionally biased region" description="Pro residues" evidence="4">
    <location>
        <begin position="1328"/>
        <end position="1338"/>
    </location>
</feature>
<dbReference type="Pfam" id="PF02902">
    <property type="entry name" value="Peptidase_C48"/>
    <property type="match status" value="1"/>
</dbReference>
<dbReference type="GO" id="GO:0008234">
    <property type="term" value="F:cysteine-type peptidase activity"/>
    <property type="evidence" value="ECO:0007669"/>
    <property type="project" value="InterPro"/>
</dbReference>
<proteinExistence type="inferred from homology"/>
<keyword evidence="2" id="KW-0645">Protease</keyword>
<dbReference type="GO" id="GO:0019783">
    <property type="term" value="F:ubiquitin-like protein peptidase activity"/>
    <property type="evidence" value="ECO:0007669"/>
    <property type="project" value="UniProtKB-ARBA"/>
</dbReference>
<evidence type="ECO:0000256" key="3">
    <source>
        <dbReference type="ARBA" id="ARBA00022801"/>
    </source>
</evidence>
<reference evidence="6 7" key="1">
    <citation type="submission" date="2019-12" db="EMBL/GenBank/DDBJ databases">
        <authorList>
            <person name="Floudas D."/>
            <person name="Bentzer J."/>
            <person name="Ahren D."/>
            <person name="Johansson T."/>
            <person name="Persson P."/>
            <person name="Tunlid A."/>
        </authorList>
    </citation>
    <scope>NUCLEOTIDE SEQUENCE [LARGE SCALE GENOMIC DNA]</scope>
    <source>
        <strain evidence="6 7">CBS 102.39</strain>
    </source>
</reference>
<evidence type="ECO:0000313" key="7">
    <source>
        <dbReference type="Proteomes" id="UP000521872"/>
    </source>
</evidence>
<feature type="domain" description="Ubiquitin-like protease family profile" evidence="5">
    <location>
        <begin position="147"/>
        <end position="340"/>
    </location>
</feature>
<feature type="region of interest" description="Disordered" evidence="4">
    <location>
        <begin position="1124"/>
        <end position="1162"/>
    </location>
</feature>
<dbReference type="Gene3D" id="3.40.395.10">
    <property type="entry name" value="Adenoviral Proteinase, Chain A"/>
    <property type="match status" value="1"/>
</dbReference>
<sequence length="1399" mass="156975">MSTGLPPDAEASLLPSPNLSVLELLTFNLPAVRHSKNSPWDVFDFFSRAEPTTPCSLPEIQSIPVPSLEVASSLLQQLPRAMEEGFKSVQCQHSDTYKEKTYQLWIINYWNETYRVRAVRDRWRRAESYLQTRLNQWKKKDPNHDGITLIHQVLDMLSSSPWSSQLQGFSNDATTDEERLSSVARYASEDWLKGDNVNQMLDLLRRNALRSLKAVEIPCTWFFNYLESGFHQQKAYDENRRFQPYRLIGAALGSGDLASIGFVINLSQNHWVAVVIDRDTRSLRYGDSLGNSIRKSTKETLLWWIRKHTGHEYAICTLPITLQDDSFSCGLLACNALAAHFFGESFCQAKYVAVGRLKVMLDVLQHHQSHMLPDNELTHHYATQKTIDSDNEQDINSEFTEPSLPLPDPPKAQACEFASETAIPKLPLPTPTSDNAHPKTISIKDSKAKGLFKWFSKGTKEDRDQYFAKADEEHKLWKENEEQTEAQIKQRRTEELRERACMRKQKSRATKKAEEVRQGIRDANGLRKRVIKVRLVESTSGQNPGSSTAELTRPARALKRKFKVDTKKPQGRKLKSVTTDAKYHNWFSPITWSLIEKATKNAGWEMSPTEIVKEAKKIDAHLFSGLSRTTVVGWIDRSGDKPKWKDEVLLRIQKGYQPGHDKGGRPGILDKHPDVTEAIKKRLTSLREADAPLTVITIRGIILATITLMKPEIFNVRFGDGSTFKASDNFVRGWVRRELGWSERKATRAAQKIPENWEDLCEKSTFRKIYSIKEYDIPSALYVNSDQTQAVYAPGNKLTYAKIGEKQISLVGAEEKRAFTIMVSVSNDGTLLPFQAIYEGKTKASLPSATSPHYKDVIEAGMLLEFSGTATYWSNMKTMKNFVSKILDPYFTRVRQDLGLPTSQKALWQIDVWSIHRSVEFRDWMKQNYPNIIIDYVPGGCTGLYQPCDVGIQRPLKQSLRRSYHESVVQDMVEHLQASDTIPPFDKRIATLRNRSITWLWNAYRAVNDPALVRKSFELCRVREWNLSFEKLTSFEAREKLRNMRTTDPLFWNELNVSDNLTAINLPSDDATIEEDLEGQWGVEDDDDSSCSVDAVITAVLSAEPSGSDPRQRTQVPVMQSNLAEDGGAEPDAAPVSNVAETNDSSTRRARASATQPRNGVDVATVEDTGTESGIELPYLATSTKRRGYLFLAPSPTPPFTTTALLRYDHHHRIHHHTISPSTTVSASTTVSNGTAVTVVATSTPRRPPAPPPATSTSIAATAFHPLKAHETPPPADNDEHDKCRRPFHCTTVRQHTGSYDARKSTPAGWPRAGTLSPLPLSQRQRRPPPPPAPPSSSSPPVAASATCLDEEADVFANTNATNHKSAEEQAGCGDEGANGDEEEGRQGGSEQVAEGTRV</sequence>
<name>A0A8H4QVP6_9AGAR</name>
<evidence type="ECO:0000259" key="5">
    <source>
        <dbReference type="PROSITE" id="PS50600"/>
    </source>
</evidence>
<keyword evidence="7" id="KW-1185">Reference proteome</keyword>
<dbReference type="Pfam" id="PF03184">
    <property type="entry name" value="DDE_1"/>
    <property type="match status" value="1"/>
</dbReference>
<dbReference type="PROSITE" id="PS50600">
    <property type="entry name" value="ULP_PROTEASE"/>
    <property type="match status" value="1"/>
</dbReference>